<keyword evidence="1" id="KW-0812">Transmembrane</keyword>
<organism evidence="2 3">
    <name type="scientific">Lepidopterella palustris CBS 459.81</name>
    <dbReference type="NCBI Taxonomy" id="1314670"/>
    <lineage>
        <taxon>Eukaryota</taxon>
        <taxon>Fungi</taxon>
        <taxon>Dikarya</taxon>
        <taxon>Ascomycota</taxon>
        <taxon>Pezizomycotina</taxon>
        <taxon>Dothideomycetes</taxon>
        <taxon>Pleosporomycetidae</taxon>
        <taxon>Mytilinidiales</taxon>
        <taxon>Argynnaceae</taxon>
        <taxon>Lepidopterella</taxon>
    </lineage>
</organism>
<evidence type="ECO:0000313" key="2">
    <source>
        <dbReference type="EMBL" id="OCK77627.1"/>
    </source>
</evidence>
<sequence length="90" mass="10636">VEFYSQDRVKLGDKTSLEQQIQEITGIAVEVLRGRSLHTFGIQERFRGKYRQTKKEEDYIYCLLGIFDVSLPLVYGEGRRHAMRRLQEEI</sequence>
<feature type="non-terminal residue" evidence="2">
    <location>
        <position position="90"/>
    </location>
</feature>
<keyword evidence="1" id="KW-0472">Membrane</keyword>
<dbReference type="EMBL" id="KV745113">
    <property type="protein sequence ID" value="OCK77627.1"/>
    <property type="molecule type" value="Genomic_DNA"/>
</dbReference>
<reference evidence="2 3" key="1">
    <citation type="journal article" date="2016" name="Nat. Commun.">
        <title>Ectomycorrhizal ecology is imprinted in the genome of the dominant symbiotic fungus Cenococcum geophilum.</title>
        <authorList>
            <consortium name="DOE Joint Genome Institute"/>
            <person name="Peter M."/>
            <person name="Kohler A."/>
            <person name="Ohm R.A."/>
            <person name="Kuo A."/>
            <person name="Krutzmann J."/>
            <person name="Morin E."/>
            <person name="Arend M."/>
            <person name="Barry K.W."/>
            <person name="Binder M."/>
            <person name="Choi C."/>
            <person name="Clum A."/>
            <person name="Copeland A."/>
            <person name="Grisel N."/>
            <person name="Haridas S."/>
            <person name="Kipfer T."/>
            <person name="LaButti K."/>
            <person name="Lindquist E."/>
            <person name="Lipzen A."/>
            <person name="Maire R."/>
            <person name="Meier B."/>
            <person name="Mihaltcheva S."/>
            <person name="Molinier V."/>
            <person name="Murat C."/>
            <person name="Poggeler S."/>
            <person name="Quandt C.A."/>
            <person name="Sperisen C."/>
            <person name="Tritt A."/>
            <person name="Tisserant E."/>
            <person name="Crous P.W."/>
            <person name="Henrissat B."/>
            <person name="Nehls U."/>
            <person name="Egli S."/>
            <person name="Spatafora J.W."/>
            <person name="Grigoriev I.V."/>
            <person name="Martin F.M."/>
        </authorList>
    </citation>
    <scope>NUCLEOTIDE SEQUENCE [LARGE SCALE GENOMIC DNA]</scope>
    <source>
        <strain evidence="2 3">CBS 459.81</strain>
    </source>
</reference>
<dbReference type="Proteomes" id="UP000250266">
    <property type="component" value="Unassembled WGS sequence"/>
</dbReference>
<feature type="transmembrane region" description="Helical" evidence="1">
    <location>
        <begin position="58"/>
        <end position="76"/>
    </location>
</feature>
<name>A0A8E2JCR2_9PEZI</name>
<dbReference type="PANTHER" id="PTHR10622:SF11">
    <property type="entry name" value="HET-DOMAIN-CONTAINING PROTEIN"/>
    <property type="match status" value="1"/>
</dbReference>
<gene>
    <name evidence="2" type="ORF">K432DRAFT_255324</name>
</gene>
<evidence type="ECO:0000313" key="3">
    <source>
        <dbReference type="Proteomes" id="UP000250266"/>
    </source>
</evidence>
<accession>A0A8E2JCR2</accession>
<dbReference type="AlphaFoldDB" id="A0A8E2JCR2"/>
<dbReference type="OrthoDB" id="3787959at2759"/>
<proteinExistence type="predicted"/>
<dbReference type="PANTHER" id="PTHR10622">
    <property type="entry name" value="HET DOMAIN-CONTAINING PROTEIN"/>
    <property type="match status" value="1"/>
</dbReference>
<keyword evidence="3" id="KW-1185">Reference proteome</keyword>
<feature type="non-terminal residue" evidence="2">
    <location>
        <position position="1"/>
    </location>
</feature>
<keyword evidence="1" id="KW-1133">Transmembrane helix</keyword>
<evidence type="ECO:0000256" key="1">
    <source>
        <dbReference type="SAM" id="Phobius"/>
    </source>
</evidence>
<protein>
    <submittedName>
        <fullName evidence="2">Uncharacterized protein</fullName>
    </submittedName>
</protein>